<sequence length="252" mass="29132">MFGYYSILSSEVYDLDKPIGHSFGDVEYYAERLKGCKGPILEPATGTGRILIPLLEQGFQVEGFDISTEMLEHCKRNCAEKGLAPKLSIERMEAFKTDTRYEAIIIPTGTFLLLHERESSIRALQNFYEHLQDGGRLIVDLLFETDMELGKVSERFWESPAGDVLTVEHRKVKNDWIHQYSVAHNRYERWRNGKLVESELERMPIRWYGIEEFKEILEKIGFADISVSADYQYGRRPTHGNQLLSFEAVANK</sequence>
<dbReference type="Gene3D" id="2.20.130.10">
    <property type="entry name" value="CAC2371-like domains"/>
    <property type="match status" value="1"/>
</dbReference>
<dbReference type="RefSeq" id="WP_052652957.1">
    <property type="nucleotide sequence ID" value="NZ_CCXS01000001.1"/>
</dbReference>
<dbReference type="OrthoDB" id="9804312at2"/>
<dbReference type="EMBL" id="CCXS01000001">
    <property type="protein sequence ID" value="CEG23899.1"/>
    <property type="molecule type" value="Genomic_DNA"/>
</dbReference>
<gene>
    <name evidence="2" type="ORF">BN1080_02906</name>
</gene>
<dbReference type="InterPro" id="IPR029063">
    <property type="entry name" value="SAM-dependent_MTases_sf"/>
</dbReference>
<dbReference type="InterPro" id="IPR041698">
    <property type="entry name" value="Methyltransf_25"/>
</dbReference>
<keyword evidence="2" id="KW-0489">Methyltransferase</keyword>
<proteinExistence type="predicted"/>
<keyword evidence="2" id="KW-0808">Transferase</keyword>
<dbReference type="AlphaFoldDB" id="A0A098ENN7"/>
<accession>A0A098ENN7</accession>
<dbReference type="Proteomes" id="UP000043699">
    <property type="component" value="Unassembled WGS sequence"/>
</dbReference>
<evidence type="ECO:0000313" key="2">
    <source>
        <dbReference type="EMBL" id="CEG23899.1"/>
    </source>
</evidence>
<reference evidence="2 3" key="1">
    <citation type="submission" date="2014-09" db="EMBL/GenBank/DDBJ databases">
        <authorList>
            <person name="Urmite Genomes Urmite Genomes"/>
        </authorList>
    </citation>
    <scope>NUCLEOTIDE SEQUENCE [LARGE SCALE GENOMIC DNA]</scope>
    <source>
        <strain evidence="2 3">ES2</strain>
    </source>
</reference>
<dbReference type="SUPFAM" id="SSF53335">
    <property type="entry name" value="S-adenosyl-L-methionine-dependent methyltransferases"/>
    <property type="match status" value="1"/>
</dbReference>
<dbReference type="CDD" id="cd02440">
    <property type="entry name" value="AdoMet_MTases"/>
    <property type="match status" value="1"/>
</dbReference>
<dbReference type="Gene3D" id="3.40.50.150">
    <property type="entry name" value="Vaccinia Virus protein VP39"/>
    <property type="match status" value="1"/>
</dbReference>
<feature type="domain" description="Methyltransferase" evidence="1">
    <location>
        <begin position="40"/>
        <end position="135"/>
    </location>
</feature>
<evidence type="ECO:0000313" key="3">
    <source>
        <dbReference type="Proteomes" id="UP000043699"/>
    </source>
</evidence>
<protein>
    <submittedName>
        <fullName evidence="2">Glycine/sarcosine N-methyltransferase</fullName>
    </submittedName>
</protein>
<dbReference type="GO" id="GO:0008168">
    <property type="term" value="F:methyltransferase activity"/>
    <property type="evidence" value="ECO:0007669"/>
    <property type="project" value="UniProtKB-KW"/>
</dbReference>
<keyword evidence="3" id="KW-1185">Reference proteome</keyword>
<organism evidence="2 3">
    <name type="scientific">Planococcus massiliensis</name>
    <dbReference type="NCBI Taxonomy" id="1499687"/>
    <lineage>
        <taxon>Bacteria</taxon>
        <taxon>Bacillati</taxon>
        <taxon>Bacillota</taxon>
        <taxon>Bacilli</taxon>
        <taxon>Bacillales</taxon>
        <taxon>Caryophanaceae</taxon>
        <taxon>Planococcus</taxon>
    </lineage>
</organism>
<evidence type="ECO:0000259" key="1">
    <source>
        <dbReference type="Pfam" id="PF13649"/>
    </source>
</evidence>
<dbReference type="Pfam" id="PF13649">
    <property type="entry name" value="Methyltransf_25"/>
    <property type="match status" value="1"/>
</dbReference>
<dbReference type="STRING" id="1499687.BN1080_02906"/>
<dbReference type="GO" id="GO:0032259">
    <property type="term" value="P:methylation"/>
    <property type="evidence" value="ECO:0007669"/>
    <property type="project" value="UniProtKB-KW"/>
</dbReference>
<name>A0A098ENN7_9BACL</name>